<name>A0AAW2ZNJ5_9EUKA</name>
<evidence type="ECO:0000256" key="2">
    <source>
        <dbReference type="SAM" id="Phobius"/>
    </source>
</evidence>
<dbReference type="GO" id="GO:0016020">
    <property type="term" value="C:membrane"/>
    <property type="evidence" value="ECO:0007669"/>
    <property type="project" value="TreeGrafter"/>
</dbReference>
<evidence type="ECO:0000256" key="3">
    <source>
        <dbReference type="SAM" id="SignalP"/>
    </source>
</evidence>
<keyword evidence="5" id="KW-1185">Reference proteome</keyword>
<comment type="caution">
    <text evidence="4">The sequence shown here is derived from an EMBL/GenBank/DDBJ whole genome shotgun (WGS) entry which is preliminary data.</text>
</comment>
<keyword evidence="2" id="KW-1133">Transmembrane helix</keyword>
<keyword evidence="2" id="KW-0812">Transmembrane</keyword>
<dbReference type="AlphaFoldDB" id="A0AAW2ZNJ5"/>
<dbReference type="EMBL" id="JAOPGA020001743">
    <property type="protein sequence ID" value="KAL0491004.1"/>
    <property type="molecule type" value="Genomic_DNA"/>
</dbReference>
<dbReference type="PANTHER" id="PTHR21780">
    <property type="entry name" value="TRANSMEMBRANE PROTEIN 209"/>
    <property type="match status" value="1"/>
</dbReference>
<evidence type="ECO:0000256" key="1">
    <source>
        <dbReference type="SAM" id="MobiDB-lite"/>
    </source>
</evidence>
<feature type="signal peptide" evidence="3">
    <location>
        <begin position="1"/>
        <end position="15"/>
    </location>
</feature>
<feature type="chain" id="PRO_5044025409" evidence="3">
    <location>
        <begin position="16"/>
        <end position="515"/>
    </location>
</feature>
<dbReference type="Pfam" id="PF09786">
    <property type="entry name" value="CytochromB561_N"/>
    <property type="match status" value="1"/>
</dbReference>
<dbReference type="Proteomes" id="UP001431209">
    <property type="component" value="Unassembled WGS sequence"/>
</dbReference>
<keyword evidence="3" id="KW-0732">Signal</keyword>
<protein>
    <submittedName>
        <fullName evidence="4">Uncharacterized protein</fullName>
    </submittedName>
</protein>
<accession>A0AAW2ZNJ5</accession>
<feature type="compositionally biased region" description="Low complexity" evidence="1">
    <location>
        <begin position="162"/>
        <end position="172"/>
    </location>
</feature>
<feature type="non-terminal residue" evidence="4">
    <location>
        <position position="515"/>
    </location>
</feature>
<gene>
    <name evidence="4" type="ORF">AKO1_002707</name>
</gene>
<dbReference type="InterPro" id="IPR019176">
    <property type="entry name" value="Cytochrome_B561-rel"/>
</dbReference>
<evidence type="ECO:0000313" key="5">
    <source>
        <dbReference type="Proteomes" id="UP001431209"/>
    </source>
</evidence>
<sequence length="515" mass="60644">TFLLILLCVIIHTRACRKLIRLVYPISSIWYYMIAYTIICFAATYLASWHKKLQLEEQKYKNEMNRNTKIPFTQAEVISMGLDEKQIKMHLRERDFQSMLQPVPIVREVETRPVQKIRRRGELDEVDYNIIFGDRNASNRRDQYSMLLDQVGARQMQPIMQQQIMSPQRSPRTPSQFGSPPYIDLSQQYQQQYQEPQQQYQPQNVPQQPLVTPLKTTRTRHVPFVSPPKQVEKPVQKDPNVILEELGLTPFVVNYCIDNLKVWFVLQILKPTLVQIEHLNSVFQKEKLDLYNCYHILDAFPTTDHLNDAANIPQPTDQRMTVGYILQRLRDPRQFPISHNRINIEQYLNPKWNRRYLIQRISELSNDPYLTKFQWDAGGDFKSSPFKAPEKWDERDDLPTDTSIFMHLFRKWLDLSLPADRIYGKSTFSVKYYVDKGDPTLNREVLTNGTFLILQKRSPPHYVVYSKGQTYDCPAGRNNMFHAIVLFVHLIDECNKGYIEGINIHDEPIRLPKAP</sequence>
<organism evidence="4 5">
    <name type="scientific">Acrasis kona</name>
    <dbReference type="NCBI Taxonomy" id="1008807"/>
    <lineage>
        <taxon>Eukaryota</taxon>
        <taxon>Discoba</taxon>
        <taxon>Heterolobosea</taxon>
        <taxon>Tetramitia</taxon>
        <taxon>Eutetramitia</taxon>
        <taxon>Acrasidae</taxon>
        <taxon>Acrasis</taxon>
    </lineage>
</organism>
<feature type="region of interest" description="Disordered" evidence="1">
    <location>
        <begin position="162"/>
        <end position="181"/>
    </location>
</feature>
<feature type="transmembrane region" description="Helical" evidence="2">
    <location>
        <begin position="29"/>
        <end position="49"/>
    </location>
</feature>
<keyword evidence="2" id="KW-0472">Membrane</keyword>
<dbReference type="PANTHER" id="PTHR21780:SF0">
    <property type="entry name" value="TRANSMEMBRANE PROTEIN 209"/>
    <property type="match status" value="1"/>
</dbReference>
<evidence type="ECO:0000313" key="4">
    <source>
        <dbReference type="EMBL" id="KAL0491004.1"/>
    </source>
</evidence>
<reference evidence="4 5" key="1">
    <citation type="submission" date="2024-03" db="EMBL/GenBank/DDBJ databases">
        <title>The Acrasis kona genome and developmental transcriptomes reveal deep origins of eukaryotic multicellular pathways.</title>
        <authorList>
            <person name="Sheikh S."/>
            <person name="Fu C.-J."/>
            <person name="Brown M.W."/>
            <person name="Baldauf S.L."/>
        </authorList>
    </citation>
    <scope>NUCLEOTIDE SEQUENCE [LARGE SCALE GENOMIC DNA]</scope>
    <source>
        <strain evidence="4 5">ATCC MYA-3509</strain>
    </source>
</reference>
<proteinExistence type="predicted"/>
<feature type="non-terminal residue" evidence="4">
    <location>
        <position position="1"/>
    </location>
</feature>